<dbReference type="Gene3D" id="2.60.120.290">
    <property type="entry name" value="Spermadhesin, CUB domain"/>
    <property type="match status" value="1"/>
</dbReference>
<dbReference type="RefSeq" id="XP_006821477.1">
    <property type="nucleotide sequence ID" value="XM_006821414.1"/>
</dbReference>
<evidence type="ECO:0000256" key="2">
    <source>
        <dbReference type="ARBA" id="ARBA00023157"/>
    </source>
</evidence>
<dbReference type="Proteomes" id="UP000694865">
    <property type="component" value="Unplaced"/>
</dbReference>
<dbReference type="InterPro" id="IPR016186">
    <property type="entry name" value="C-type_lectin-like/link_sf"/>
</dbReference>
<comment type="caution">
    <text evidence="3">Lacks conserved residue(s) required for the propagation of feature annotation.</text>
</comment>
<dbReference type="Gene3D" id="3.10.100.10">
    <property type="entry name" value="Mannose-Binding Protein A, subunit A"/>
    <property type="match status" value="1"/>
</dbReference>
<dbReference type="CDD" id="cd00041">
    <property type="entry name" value="CUB"/>
    <property type="match status" value="1"/>
</dbReference>
<proteinExistence type="predicted"/>
<accession>A0ABM0MN86</accession>
<dbReference type="PANTHER" id="PTHR24251">
    <property type="entry name" value="OVOCHYMASE-RELATED"/>
    <property type="match status" value="1"/>
</dbReference>
<dbReference type="SUPFAM" id="SSF56436">
    <property type="entry name" value="C-type lectin-like"/>
    <property type="match status" value="1"/>
</dbReference>
<keyword evidence="5" id="KW-1185">Reference proteome</keyword>
<dbReference type="InterPro" id="IPR016187">
    <property type="entry name" value="CTDL_fold"/>
</dbReference>
<protein>
    <submittedName>
        <fullName evidence="6">Cubilin-like</fullName>
    </submittedName>
</protein>
<keyword evidence="2" id="KW-1015">Disulfide bond</keyword>
<dbReference type="SUPFAM" id="SSF49854">
    <property type="entry name" value="Spermadhesin, CUB domain"/>
    <property type="match status" value="1"/>
</dbReference>
<evidence type="ECO:0000256" key="1">
    <source>
        <dbReference type="ARBA" id="ARBA00022737"/>
    </source>
</evidence>
<gene>
    <name evidence="6" type="primary">LOC102807851</name>
</gene>
<dbReference type="SMART" id="SM00042">
    <property type="entry name" value="CUB"/>
    <property type="match status" value="1"/>
</dbReference>
<name>A0ABM0MN86_SACKO</name>
<dbReference type="PROSITE" id="PS01180">
    <property type="entry name" value="CUB"/>
    <property type="match status" value="1"/>
</dbReference>
<keyword evidence="1" id="KW-0677">Repeat</keyword>
<reference evidence="6" key="1">
    <citation type="submission" date="2025-08" db="UniProtKB">
        <authorList>
            <consortium name="RefSeq"/>
        </authorList>
    </citation>
    <scope>IDENTIFICATION</scope>
    <source>
        <tissue evidence="6">Testes</tissue>
    </source>
</reference>
<feature type="domain" description="CUB" evidence="4">
    <location>
        <begin position="17"/>
        <end position="133"/>
    </location>
</feature>
<dbReference type="Pfam" id="PF00431">
    <property type="entry name" value="CUB"/>
    <property type="match status" value="1"/>
</dbReference>
<sequence>MVLVCWNDLILQGYGSCPPDTLVLHASPGTRHYLTSPNYPEPYPNGITCMWEMRAPSSDHRVHIEITDFRLEVCPFDAIAIHDGTSSESRRLLRVCGDENPVHVTSTGQSLFIMFETDAFVQEKGFEITYTSFVVGEQCPPSWNYFENNCYKIRNETLTWDDAQKHCTYDASNLVVIDNEDENSFIGLISSVGMIDNLVSIAIAETFAPS</sequence>
<dbReference type="GeneID" id="102807851"/>
<evidence type="ECO:0000259" key="4">
    <source>
        <dbReference type="PROSITE" id="PS01180"/>
    </source>
</evidence>
<evidence type="ECO:0000313" key="6">
    <source>
        <dbReference type="RefSeq" id="XP_006821477.1"/>
    </source>
</evidence>
<dbReference type="InterPro" id="IPR000859">
    <property type="entry name" value="CUB_dom"/>
</dbReference>
<dbReference type="InterPro" id="IPR035914">
    <property type="entry name" value="Sperma_CUB_dom_sf"/>
</dbReference>
<evidence type="ECO:0000313" key="5">
    <source>
        <dbReference type="Proteomes" id="UP000694865"/>
    </source>
</evidence>
<organism evidence="5 6">
    <name type="scientific">Saccoglossus kowalevskii</name>
    <name type="common">Acorn worm</name>
    <dbReference type="NCBI Taxonomy" id="10224"/>
    <lineage>
        <taxon>Eukaryota</taxon>
        <taxon>Metazoa</taxon>
        <taxon>Hemichordata</taxon>
        <taxon>Enteropneusta</taxon>
        <taxon>Harrimaniidae</taxon>
        <taxon>Saccoglossus</taxon>
    </lineage>
</organism>
<evidence type="ECO:0000256" key="3">
    <source>
        <dbReference type="PROSITE-ProRule" id="PRU00059"/>
    </source>
</evidence>